<dbReference type="InterPro" id="IPR027417">
    <property type="entry name" value="P-loop_NTPase"/>
</dbReference>
<dbReference type="Gene3D" id="3.40.50.300">
    <property type="entry name" value="P-loop containing nucleotide triphosphate hydrolases"/>
    <property type="match status" value="1"/>
</dbReference>
<dbReference type="OrthoDB" id="248787at2"/>
<keyword evidence="2" id="KW-1185">Reference proteome</keyword>
<reference evidence="1 2" key="1">
    <citation type="submission" date="2019-02" db="EMBL/GenBank/DDBJ databases">
        <title>Deep-cultivation of Planctomycetes and their phenomic and genomic characterization uncovers novel biology.</title>
        <authorList>
            <person name="Wiegand S."/>
            <person name="Jogler M."/>
            <person name="Boedeker C."/>
            <person name="Pinto D."/>
            <person name="Vollmers J."/>
            <person name="Rivas-Marin E."/>
            <person name="Kohn T."/>
            <person name="Peeters S.H."/>
            <person name="Heuer A."/>
            <person name="Rast P."/>
            <person name="Oberbeckmann S."/>
            <person name="Bunk B."/>
            <person name="Jeske O."/>
            <person name="Meyerdierks A."/>
            <person name="Storesund J.E."/>
            <person name="Kallscheuer N."/>
            <person name="Luecker S."/>
            <person name="Lage O.M."/>
            <person name="Pohl T."/>
            <person name="Merkel B.J."/>
            <person name="Hornburger P."/>
            <person name="Mueller R.-W."/>
            <person name="Bruemmer F."/>
            <person name="Labrenz M."/>
            <person name="Spormann A.M."/>
            <person name="Op den Camp H."/>
            <person name="Overmann J."/>
            <person name="Amann R."/>
            <person name="Jetten M.S.M."/>
            <person name="Mascher T."/>
            <person name="Medema M.H."/>
            <person name="Devos D.P."/>
            <person name="Kaster A.-K."/>
            <person name="Ovreas L."/>
            <person name="Rohde M."/>
            <person name="Galperin M.Y."/>
            <person name="Jogler C."/>
        </authorList>
    </citation>
    <scope>NUCLEOTIDE SEQUENCE [LARGE SCALE GENOMIC DNA]</scope>
    <source>
        <strain evidence="1 2">ETA_A1</strain>
    </source>
</reference>
<gene>
    <name evidence="1" type="ORF">ETAA1_50040</name>
</gene>
<name>A0A517XZS7_9BACT</name>
<organism evidence="1 2">
    <name type="scientific">Urbifossiella limnaea</name>
    <dbReference type="NCBI Taxonomy" id="2528023"/>
    <lineage>
        <taxon>Bacteria</taxon>
        <taxon>Pseudomonadati</taxon>
        <taxon>Planctomycetota</taxon>
        <taxon>Planctomycetia</taxon>
        <taxon>Gemmatales</taxon>
        <taxon>Gemmataceae</taxon>
        <taxon>Urbifossiella</taxon>
    </lineage>
</organism>
<protein>
    <submittedName>
        <fullName evidence="1">Uncharacterized protein</fullName>
    </submittedName>
</protein>
<dbReference type="Proteomes" id="UP000319576">
    <property type="component" value="Chromosome"/>
</dbReference>
<accession>A0A517XZS7</accession>
<dbReference type="KEGG" id="uli:ETAA1_50040"/>
<sequence>MLAPPQILLFGHPGSGKTHLLGALLRASDAQPAALGGTVADLTGHLEPVRAAVYADGNLKAAGTEVNTFRVQYRTPEPTDFVLIDCDGRASTALLKAADALEARRVTGTVARAVLGSDLLVLVIDATLNDDDRAERFEDFLFFLEQVHGRRLRDREVGGLPVFVVLTRCDLLAKPGDTTATWEAEVRWHLAKVRRQFEEFVDDQLPFEGHGSSSLPFGSVDVEDYATAVRRPPLADAPKPEAEPFGVAELFHDAFRAAAAHRTRARASDTRLRHTVWAVAAGVLALLAGAVAVTVFAPATADPQLPERVKLYARGEPAAAVRLAEPTATRNKRLLASYRADPGFFALPADLQAFVEGRLREVDDYQAYRAKLAAQPAPSEARTLDELERVRAKLAGELALPAEYTWGDTEAARLRDKWLADAASIRGAEAAWHDWYRGLLNQATALTLTGSFAGDWRDRVNRLADAGTQPPFALGSPLPGSEALPGRDAVTYRVPFEYDRVYQARRDWEYARGRLLHLRDLADALALTPSAERRPLLIPPPGSGLDATAFPAGQLAELRTRFPRGGELYPADVSGYPEWELSGFPDPARSVLAGRVRESFASGAAAVRTLVAARLNGDDTPAGWARAAEGLSAPPFAEWGRLLHVLAKLEERAAGDPVAGLAAFLRAPEFAFDLRGAELTIPLVLRNPPLVPAGPLTVTVTPRAGGEPVVRTFAPVGEPVPRDLTTAYTFGAAPPFTYRPGDALRAELPVRSGAQAFTLTWDAGGSRTFQFDRLAREPRLGTEPATGVRLAPAAGSVVPRVPALLPEVR</sequence>
<evidence type="ECO:0000313" key="2">
    <source>
        <dbReference type="Proteomes" id="UP000319576"/>
    </source>
</evidence>
<dbReference type="RefSeq" id="WP_145243118.1">
    <property type="nucleotide sequence ID" value="NZ_CP036273.1"/>
</dbReference>
<dbReference type="SUPFAM" id="SSF52540">
    <property type="entry name" value="P-loop containing nucleoside triphosphate hydrolases"/>
    <property type="match status" value="1"/>
</dbReference>
<dbReference type="AlphaFoldDB" id="A0A517XZS7"/>
<dbReference type="EMBL" id="CP036273">
    <property type="protein sequence ID" value="QDU23014.1"/>
    <property type="molecule type" value="Genomic_DNA"/>
</dbReference>
<proteinExistence type="predicted"/>
<evidence type="ECO:0000313" key="1">
    <source>
        <dbReference type="EMBL" id="QDU23014.1"/>
    </source>
</evidence>